<evidence type="ECO:0000256" key="6">
    <source>
        <dbReference type="PROSITE-ProRule" id="PRU00089"/>
    </source>
</evidence>
<proteinExistence type="predicted"/>
<evidence type="ECO:0000313" key="10">
    <source>
        <dbReference type="Proteomes" id="UP000663879"/>
    </source>
</evidence>
<comment type="caution">
    <text evidence="9">The sequence shown here is derived from an EMBL/GenBank/DDBJ whole genome shotgun (WGS) entry which is preliminary data.</text>
</comment>
<dbReference type="Pfam" id="PF00250">
    <property type="entry name" value="Forkhead"/>
    <property type="match status" value="1"/>
</dbReference>
<comment type="subcellular location">
    <subcellularLocation>
        <location evidence="1 6">Nucleus</location>
    </subcellularLocation>
</comment>
<gene>
    <name evidence="9" type="ORF">OXX778_LOCUS5565</name>
</gene>
<dbReference type="AlphaFoldDB" id="A0A813RMN4"/>
<dbReference type="InterPro" id="IPR050211">
    <property type="entry name" value="FOX_domain-containing"/>
</dbReference>
<dbReference type="InterPro" id="IPR001766">
    <property type="entry name" value="Fork_head_dom"/>
</dbReference>
<dbReference type="EMBL" id="CAJNOC010000614">
    <property type="protein sequence ID" value="CAF0783026.1"/>
    <property type="molecule type" value="Genomic_DNA"/>
</dbReference>
<evidence type="ECO:0000313" key="9">
    <source>
        <dbReference type="EMBL" id="CAF0783026.1"/>
    </source>
</evidence>
<keyword evidence="3 6" id="KW-0238">DNA-binding</keyword>
<keyword evidence="10" id="KW-1185">Reference proteome</keyword>
<dbReference type="PRINTS" id="PR00053">
    <property type="entry name" value="FORKHEAD"/>
</dbReference>
<keyword evidence="2" id="KW-0805">Transcription regulation</keyword>
<dbReference type="PANTHER" id="PTHR11829:SF402">
    <property type="entry name" value="FORK HEAD DOMAIN-CONTAINING PROTEIN FD3-RELATED"/>
    <property type="match status" value="1"/>
</dbReference>
<dbReference type="GO" id="GO:0000981">
    <property type="term" value="F:DNA-binding transcription factor activity, RNA polymerase II-specific"/>
    <property type="evidence" value="ECO:0007669"/>
    <property type="project" value="TreeGrafter"/>
</dbReference>
<keyword evidence="5 6" id="KW-0539">Nucleus</keyword>
<dbReference type="PANTHER" id="PTHR11829">
    <property type="entry name" value="FORKHEAD BOX PROTEIN"/>
    <property type="match status" value="1"/>
</dbReference>
<dbReference type="Gene3D" id="1.10.10.10">
    <property type="entry name" value="Winged helix-like DNA-binding domain superfamily/Winged helix DNA-binding domain"/>
    <property type="match status" value="1"/>
</dbReference>
<dbReference type="GO" id="GO:0009653">
    <property type="term" value="P:anatomical structure morphogenesis"/>
    <property type="evidence" value="ECO:0007669"/>
    <property type="project" value="TreeGrafter"/>
</dbReference>
<dbReference type="PROSITE" id="PS50039">
    <property type="entry name" value="FORK_HEAD_3"/>
    <property type="match status" value="1"/>
</dbReference>
<dbReference type="OrthoDB" id="5402974at2759"/>
<reference evidence="9" key="1">
    <citation type="submission" date="2021-02" db="EMBL/GenBank/DDBJ databases">
        <authorList>
            <person name="Nowell W R."/>
        </authorList>
    </citation>
    <scope>NUCLEOTIDE SEQUENCE</scope>
    <source>
        <strain evidence="9">Ploen Becks lab</strain>
    </source>
</reference>
<feature type="compositionally biased region" description="Polar residues" evidence="7">
    <location>
        <begin position="54"/>
        <end position="70"/>
    </location>
</feature>
<feature type="compositionally biased region" description="Low complexity" evidence="7">
    <location>
        <begin position="81"/>
        <end position="93"/>
    </location>
</feature>
<evidence type="ECO:0000256" key="7">
    <source>
        <dbReference type="SAM" id="MobiDB-lite"/>
    </source>
</evidence>
<dbReference type="PROSITE" id="PS00658">
    <property type="entry name" value="FORK_HEAD_2"/>
    <property type="match status" value="1"/>
</dbReference>
<evidence type="ECO:0000256" key="3">
    <source>
        <dbReference type="ARBA" id="ARBA00023125"/>
    </source>
</evidence>
<dbReference type="CDD" id="cd20048">
    <property type="entry name" value="FH_FOXD4-like"/>
    <property type="match status" value="1"/>
</dbReference>
<feature type="region of interest" description="Disordered" evidence="7">
    <location>
        <begin position="54"/>
        <end position="109"/>
    </location>
</feature>
<evidence type="ECO:0000256" key="5">
    <source>
        <dbReference type="ARBA" id="ARBA00023242"/>
    </source>
</evidence>
<dbReference type="SMART" id="SM00339">
    <property type="entry name" value="FH"/>
    <property type="match status" value="1"/>
</dbReference>
<dbReference type="GO" id="GO:0005634">
    <property type="term" value="C:nucleus"/>
    <property type="evidence" value="ECO:0007669"/>
    <property type="project" value="UniProtKB-SubCell"/>
</dbReference>
<sequence length="361" mass="41494">MKFDVESILSISPKGEKNKLEFSQIVKETTSNESIEFDKNENITDDENELNFSLDSKNSTQESNFSSDNIITDDGEENETVNLNQKSKSNQSKSSKKVNNKTGEKRKNSVKPPYSYIALITMSILQSSKKRLTLSGICEFIMNKFTYYRERFPSWQNSIRHNLSLNDCFVKVPREPGNPGKGNYWTLDPNSENMFDNGSFLRRRKRFKKKSNPSSYVSKNSKQLKTSSIKTEKNNSFIKMEDNKQIQSVSLNEVPLVKNSENNFYEIMSKSYPNVLDYNYFNCLINQSQVSFISTDDILKNSIAQNLTSSISVFRPAITSCDINPNWYNMYSIFLNSLNKENSNNNNNNNNVVSSPNQNLF</sequence>
<evidence type="ECO:0000256" key="4">
    <source>
        <dbReference type="ARBA" id="ARBA00023163"/>
    </source>
</evidence>
<feature type="domain" description="Fork-head" evidence="8">
    <location>
        <begin position="111"/>
        <end position="205"/>
    </location>
</feature>
<dbReference type="GO" id="GO:0000978">
    <property type="term" value="F:RNA polymerase II cis-regulatory region sequence-specific DNA binding"/>
    <property type="evidence" value="ECO:0007669"/>
    <property type="project" value="TreeGrafter"/>
</dbReference>
<evidence type="ECO:0000256" key="2">
    <source>
        <dbReference type="ARBA" id="ARBA00023015"/>
    </source>
</evidence>
<dbReference type="InterPro" id="IPR030456">
    <property type="entry name" value="TF_fork_head_CS_2"/>
</dbReference>
<dbReference type="FunFam" id="1.10.10.10:FF:000016">
    <property type="entry name" value="Forkhead box protein I1"/>
    <property type="match status" value="1"/>
</dbReference>
<dbReference type="SUPFAM" id="SSF46785">
    <property type="entry name" value="Winged helix' DNA-binding domain"/>
    <property type="match status" value="1"/>
</dbReference>
<accession>A0A813RMN4</accession>
<dbReference type="InterPro" id="IPR036388">
    <property type="entry name" value="WH-like_DNA-bd_sf"/>
</dbReference>
<dbReference type="GO" id="GO:0030154">
    <property type="term" value="P:cell differentiation"/>
    <property type="evidence" value="ECO:0007669"/>
    <property type="project" value="TreeGrafter"/>
</dbReference>
<evidence type="ECO:0000256" key="1">
    <source>
        <dbReference type="ARBA" id="ARBA00004123"/>
    </source>
</evidence>
<dbReference type="Proteomes" id="UP000663879">
    <property type="component" value="Unassembled WGS sequence"/>
</dbReference>
<name>A0A813RMN4_9BILA</name>
<organism evidence="9 10">
    <name type="scientific">Brachionus calyciflorus</name>
    <dbReference type="NCBI Taxonomy" id="104777"/>
    <lineage>
        <taxon>Eukaryota</taxon>
        <taxon>Metazoa</taxon>
        <taxon>Spiralia</taxon>
        <taxon>Gnathifera</taxon>
        <taxon>Rotifera</taxon>
        <taxon>Eurotatoria</taxon>
        <taxon>Monogononta</taxon>
        <taxon>Pseudotrocha</taxon>
        <taxon>Ploima</taxon>
        <taxon>Brachionidae</taxon>
        <taxon>Brachionus</taxon>
    </lineage>
</organism>
<dbReference type="InterPro" id="IPR036390">
    <property type="entry name" value="WH_DNA-bd_sf"/>
</dbReference>
<protein>
    <recommendedName>
        <fullName evidence="8">Fork-head domain-containing protein</fullName>
    </recommendedName>
</protein>
<evidence type="ECO:0000259" key="8">
    <source>
        <dbReference type="PROSITE" id="PS50039"/>
    </source>
</evidence>
<feature type="DNA-binding region" description="Fork-head" evidence="6">
    <location>
        <begin position="111"/>
        <end position="205"/>
    </location>
</feature>
<keyword evidence="4" id="KW-0804">Transcription</keyword>